<dbReference type="InParanoid" id="F2U1I5"/>
<accession>F2U1I5</accession>
<dbReference type="InterPro" id="IPR011333">
    <property type="entry name" value="SKP1/BTB/POZ_sf"/>
</dbReference>
<sequence length="108" mass="12667">MQVIEYCENHADDVAEKDESTKKEDEPSGFDAEFLRDMDQSTLFKLILAANFLDIKSLLDLTCKHVAGMIKNRSVEEIRQQFNIKNDFTPQEEEQVRRENEWIEDKLA</sequence>
<proteinExistence type="predicted"/>
<dbReference type="PANTHER" id="PTHR11165">
    <property type="entry name" value="SKP1"/>
    <property type="match status" value="1"/>
</dbReference>
<dbReference type="EMBL" id="GL832959">
    <property type="protein sequence ID" value="EGD81487.1"/>
    <property type="molecule type" value="Genomic_DNA"/>
</dbReference>
<gene>
    <name evidence="2" type="ORF">PTSG_02204</name>
</gene>
<dbReference type="OrthoDB" id="2342932at2759"/>
<dbReference type="Proteomes" id="UP000007799">
    <property type="component" value="Unassembled WGS sequence"/>
</dbReference>
<dbReference type="InterPro" id="IPR016897">
    <property type="entry name" value="SKP1"/>
</dbReference>
<dbReference type="FunCoup" id="F2U1I5">
    <property type="interactions" value="1642"/>
</dbReference>
<dbReference type="Gene3D" id="3.30.710.10">
    <property type="entry name" value="Potassium Channel Kv1.1, Chain A"/>
    <property type="match status" value="1"/>
</dbReference>
<dbReference type="SUPFAM" id="SSF81382">
    <property type="entry name" value="Skp1 dimerisation domain-like"/>
    <property type="match status" value="1"/>
</dbReference>
<dbReference type="eggNOG" id="KOG1724">
    <property type="taxonomic scope" value="Eukaryota"/>
</dbReference>
<dbReference type="InterPro" id="IPR016072">
    <property type="entry name" value="Skp1_comp_dimer"/>
</dbReference>
<dbReference type="Pfam" id="PF01466">
    <property type="entry name" value="Skp1"/>
    <property type="match status" value="1"/>
</dbReference>
<feature type="domain" description="SKP1 component dimerisation" evidence="1">
    <location>
        <begin position="56"/>
        <end position="103"/>
    </location>
</feature>
<dbReference type="RefSeq" id="XP_004996691.1">
    <property type="nucleotide sequence ID" value="XM_004996634.1"/>
</dbReference>
<dbReference type="InterPro" id="IPR036296">
    <property type="entry name" value="SKP1-like_dim_sf"/>
</dbReference>
<reference evidence="2" key="1">
    <citation type="submission" date="2009-08" db="EMBL/GenBank/DDBJ databases">
        <title>Annotation of Salpingoeca rosetta.</title>
        <authorList>
            <consortium name="The Broad Institute Genome Sequencing Platform"/>
            <person name="Russ C."/>
            <person name="Cuomo C."/>
            <person name="Burger G."/>
            <person name="Gray M.W."/>
            <person name="Holland P.W.H."/>
            <person name="King N."/>
            <person name="Lang F.B.F."/>
            <person name="Roger A.J."/>
            <person name="Ruiz-Trillo I."/>
            <person name="Young S.K."/>
            <person name="Zeng Q."/>
            <person name="Gargeya S."/>
            <person name="Alvarado L."/>
            <person name="Berlin A."/>
            <person name="Chapman S.B."/>
            <person name="Chen Z."/>
            <person name="Freedman E."/>
            <person name="Gellesch M."/>
            <person name="Goldberg J."/>
            <person name="Griggs A."/>
            <person name="Gujja S."/>
            <person name="Heilman E."/>
            <person name="Heiman D."/>
            <person name="Howarth C."/>
            <person name="Mehta T."/>
            <person name="Neiman D."/>
            <person name="Pearson M."/>
            <person name="Roberts A."/>
            <person name="Saif S."/>
            <person name="Shea T."/>
            <person name="Shenoy N."/>
            <person name="Sisk P."/>
            <person name="Stolte C."/>
            <person name="Sykes S."/>
            <person name="White J."/>
            <person name="Yandava C."/>
            <person name="Haas B."/>
            <person name="Nusbaum C."/>
            <person name="Birren B."/>
        </authorList>
    </citation>
    <scope>NUCLEOTIDE SEQUENCE</scope>
    <source>
        <strain evidence="2">ATCC 50818</strain>
    </source>
</reference>
<protein>
    <submittedName>
        <fullName evidence="2">Fimbriata-associated protein</fullName>
    </submittedName>
</protein>
<dbReference type="KEGG" id="sre:PTSG_02204"/>
<dbReference type="GeneID" id="16077285"/>
<evidence type="ECO:0000313" key="2">
    <source>
        <dbReference type="EMBL" id="EGD81487.1"/>
    </source>
</evidence>
<keyword evidence="3" id="KW-1185">Reference proteome</keyword>
<dbReference type="AlphaFoldDB" id="F2U1I5"/>
<dbReference type="STRING" id="946362.F2U1I5"/>
<dbReference type="GO" id="GO:0006511">
    <property type="term" value="P:ubiquitin-dependent protein catabolic process"/>
    <property type="evidence" value="ECO:0007669"/>
    <property type="project" value="InterPro"/>
</dbReference>
<evidence type="ECO:0000259" key="1">
    <source>
        <dbReference type="Pfam" id="PF01466"/>
    </source>
</evidence>
<organism evidence="2 3">
    <name type="scientific">Salpingoeca rosetta (strain ATCC 50818 / BSB-021)</name>
    <dbReference type="NCBI Taxonomy" id="946362"/>
    <lineage>
        <taxon>Eukaryota</taxon>
        <taxon>Choanoflagellata</taxon>
        <taxon>Craspedida</taxon>
        <taxon>Salpingoecidae</taxon>
        <taxon>Salpingoeca</taxon>
    </lineage>
</organism>
<evidence type="ECO:0000313" key="3">
    <source>
        <dbReference type="Proteomes" id="UP000007799"/>
    </source>
</evidence>
<name>F2U1I5_SALR5</name>